<evidence type="ECO:0000313" key="3">
    <source>
        <dbReference type="Proteomes" id="UP001499852"/>
    </source>
</evidence>
<proteinExistence type="predicted"/>
<dbReference type="Proteomes" id="UP001499852">
    <property type="component" value="Unassembled WGS sequence"/>
</dbReference>
<dbReference type="InterPro" id="IPR009061">
    <property type="entry name" value="DNA-bd_dom_put_sf"/>
</dbReference>
<protein>
    <recommendedName>
        <fullName evidence="1">HTH merR-type domain-containing protein</fullName>
    </recommendedName>
</protein>
<dbReference type="SUPFAM" id="SSF46955">
    <property type="entry name" value="Putative DNA-binding domain"/>
    <property type="match status" value="1"/>
</dbReference>
<organism evidence="2 3">
    <name type="scientific">Prosthecobacter algae</name>
    <dbReference type="NCBI Taxonomy" id="1144682"/>
    <lineage>
        <taxon>Bacteria</taxon>
        <taxon>Pseudomonadati</taxon>
        <taxon>Verrucomicrobiota</taxon>
        <taxon>Verrucomicrobiia</taxon>
        <taxon>Verrucomicrobiales</taxon>
        <taxon>Verrucomicrobiaceae</taxon>
        <taxon>Prosthecobacter</taxon>
    </lineage>
</organism>
<evidence type="ECO:0000313" key="2">
    <source>
        <dbReference type="EMBL" id="GAA5133874.1"/>
    </source>
</evidence>
<dbReference type="EMBL" id="BAABIA010000001">
    <property type="protein sequence ID" value="GAA5133874.1"/>
    <property type="molecule type" value="Genomic_DNA"/>
</dbReference>
<dbReference type="InterPro" id="IPR000551">
    <property type="entry name" value="MerR-type_HTH_dom"/>
</dbReference>
<reference evidence="3" key="1">
    <citation type="journal article" date="2019" name="Int. J. Syst. Evol. Microbiol.">
        <title>The Global Catalogue of Microorganisms (GCM) 10K type strain sequencing project: providing services to taxonomists for standard genome sequencing and annotation.</title>
        <authorList>
            <consortium name="The Broad Institute Genomics Platform"/>
            <consortium name="The Broad Institute Genome Sequencing Center for Infectious Disease"/>
            <person name="Wu L."/>
            <person name="Ma J."/>
        </authorList>
    </citation>
    <scope>NUCLEOTIDE SEQUENCE [LARGE SCALE GENOMIC DNA]</scope>
    <source>
        <strain evidence="3">JCM 18053</strain>
    </source>
</reference>
<sequence>MSFSLEQLASQVTEWCARHGVVPANGQVAADTTVRTLRYYRTLGLLDAAVEGGGSGYTQHHYLQAASVRVLQSQGLPLTRIQSLLFGRSDEELQGILDTVEGGGGQLPEAENSKWVQPETWQTWPVSPEFLLISRRPGLTLTADQLEAIRLIIQA</sequence>
<comment type="caution">
    <text evidence="2">The sequence shown here is derived from an EMBL/GenBank/DDBJ whole genome shotgun (WGS) entry which is preliminary data.</text>
</comment>
<evidence type="ECO:0000259" key="1">
    <source>
        <dbReference type="SMART" id="SM00422"/>
    </source>
</evidence>
<dbReference type="Gene3D" id="1.10.1660.10">
    <property type="match status" value="1"/>
</dbReference>
<name>A0ABP9NTP8_9BACT</name>
<dbReference type="Pfam" id="PF13411">
    <property type="entry name" value="MerR_1"/>
    <property type="match status" value="1"/>
</dbReference>
<accession>A0ABP9NTP8</accession>
<dbReference type="RefSeq" id="WP_345734751.1">
    <property type="nucleotide sequence ID" value="NZ_BAABIA010000001.1"/>
</dbReference>
<dbReference type="SMART" id="SM00422">
    <property type="entry name" value="HTH_MERR"/>
    <property type="match status" value="1"/>
</dbReference>
<gene>
    <name evidence="2" type="ORF">GCM10023213_04520</name>
</gene>
<keyword evidence="3" id="KW-1185">Reference proteome</keyword>
<dbReference type="CDD" id="cd00592">
    <property type="entry name" value="HTH_MerR-like"/>
    <property type="match status" value="1"/>
</dbReference>
<feature type="domain" description="HTH merR-type" evidence="1">
    <location>
        <begin position="26"/>
        <end position="88"/>
    </location>
</feature>